<reference evidence="2 3" key="1">
    <citation type="submission" date="2019-05" db="EMBL/GenBank/DDBJ databases">
        <title>Verrucobacter flavum gen. nov., sp. nov. a new member of the family Verrucomicrobiaceae.</title>
        <authorList>
            <person name="Szuroczki S."/>
            <person name="Abbaszade G."/>
            <person name="Szabo A."/>
            <person name="Felfoldi T."/>
            <person name="Schumann P."/>
            <person name="Boka K."/>
            <person name="Keki Z."/>
            <person name="Toumi M."/>
            <person name="Toth E."/>
        </authorList>
    </citation>
    <scope>NUCLEOTIDE SEQUENCE [LARGE SCALE GENOMIC DNA]</scope>
    <source>
        <strain evidence="2 3">MG-N-17</strain>
    </source>
</reference>
<dbReference type="InterPro" id="IPR052514">
    <property type="entry name" value="SAM-dependent_MTase"/>
</dbReference>
<comment type="caution">
    <text evidence="2">The sequence shown here is derived from an EMBL/GenBank/DDBJ whole genome shotgun (WGS) entry which is preliminary data.</text>
</comment>
<dbReference type="RefSeq" id="WP_138087000.1">
    <property type="nucleotide sequence ID" value="NZ_VAUV01000010.1"/>
</dbReference>
<protein>
    <submittedName>
        <fullName evidence="2">FkbM family methyltransferase</fullName>
    </submittedName>
</protein>
<dbReference type="InterPro" id="IPR006342">
    <property type="entry name" value="FkbM_mtfrase"/>
</dbReference>
<keyword evidence="3" id="KW-1185">Reference proteome</keyword>
<proteinExistence type="predicted"/>
<dbReference type="Gene3D" id="3.40.50.150">
    <property type="entry name" value="Vaccinia Virus protein VP39"/>
    <property type="match status" value="1"/>
</dbReference>
<name>A0A5R8KDE7_9BACT</name>
<evidence type="ECO:0000259" key="1">
    <source>
        <dbReference type="Pfam" id="PF05050"/>
    </source>
</evidence>
<keyword evidence="2" id="KW-0808">Transferase</keyword>
<feature type="domain" description="Methyltransferase FkbM" evidence="1">
    <location>
        <begin position="135"/>
        <end position="288"/>
    </location>
</feature>
<organism evidence="2 3">
    <name type="scientific">Phragmitibacter flavus</name>
    <dbReference type="NCBI Taxonomy" id="2576071"/>
    <lineage>
        <taxon>Bacteria</taxon>
        <taxon>Pseudomonadati</taxon>
        <taxon>Verrucomicrobiota</taxon>
        <taxon>Verrucomicrobiia</taxon>
        <taxon>Verrucomicrobiales</taxon>
        <taxon>Verrucomicrobiaceae</taxon>
        <taxon>Phragmitibacter</taxon>
    </lineage>
</organism>
<dbReference type="GO" id="GO:0008168">
    <property type="term" value="F:methyltransferase activity"/>
    <property type="evidence" value="ECO:0007669"/>
    <property type="project" value="UniProtKB-KW"/>
</dbReference>
<dbReference type="OrthoDB" id="5329963at2"/>
<sequence>MADHGHIASSSILSGLGRQRVAPGQDVMALDGTQKIMSLNQLKRITRRLLPAPLFQTIQKIRTLRHRPDPEIARLRQAFELAQTSEAMQVRPDLKLILDPESKEPFSWFCWRSPEMVKELDFFISLIAGANTFADIGASHGIFSLVFLNINPNGRVLSIDPSPLAHQYRTTNAQLNDMSESLRCLQVACGASTGSLDMHFNWHHLDISGEGDERREKISVPLRPLDHICTDLNFSPEIIKIDVEGYELEVLQGAENTLKHANTLLIEIHPEFLDKLNFSQSDIFDWLHIRKWRVQSLDRIDMKRDKFVDQIHTFHVYCERIGAVE</sequence>
<dbReference type="NCBIfam" id="TIGR01444">
    <property type="entry name" value="fkbM_fam"/>
    <property type="match status" value="1"/>
</dbReference>
<dbReference type="InterPro" id="IPR029063">
    <property type="entry name" value="SAM-dependent_MTases_sf"/>
</dbReference>
<keyword evidence="2" id="KW-0489">Methyltransferase</keyword>
<evidence type="ECO:0000313" key="2">
    <source>
        <dbReference type="EMBL" id="TLD69945.1"/>
    </source>
</evidence>
<dbReference type="SUPFAM" id="SSF53335">
    <property type="entry name" value="S-adenosyl-L-methionine-dependent methyltransferases"/>
    <property type="match status" value="1"/>
</dbReference>
<dbReference type="EMBL" id="VAUV01000010">
    <property type="protein sequence ID" value="TLD69945.1"/>
    <property type="molecule type" value="Genomic_DNA"/>
</dbReference>
<dbReference type="GO" id="GO:0032259">
    <property type="term" value="P:methylation"/>
    <property type="evidence" value="ECO:0007669"/>
    <property type="project" value="UniProtKB-KW"/>
</dbReference>
<dbReference type="PANTHER" id="PTHR34203">
    <property type="entry name" value="METHYLTRANSFERASE, FKBM FAMILY PROTEIN"/>
    <property type="match status" value="1"/>
</dbReference>
<accession>A0A5R8KDE7</accession>
<gene>
    <name evidence="2" type="ORF">FEM03_14530</name>
</gene>
<evidence type="ECO:0000313" key="3">
    <source>
        <dbReference type="Proteomes" id="UP000306196"/>
    </source>
</evidence>
<dbReference type="Proteomes" id="UP000306196">
    <property type="component" value="Unassembled WGS sequence"/>
</dbReference>
<dbReference type="PANTHER" id="PTHR34203:SF15">
    <property type="entry name" value="SLL1173 PROTEIN"/>
    <property type="match status" value="1"/>
</dbReference>
<dbReference type="AlphaFoldDB" id="A0A5R8KDE7"/>
<dbReference type="Pfam" id="PF05050">
    <property type="entry name" value="Methyltransf_21"/>
    <property type="match status" value="1"/>
</dbReference>